<sequence length="284" mass="32624">MRNLKSNFRSHFLLFLFFILVANCTKEIVRVQNPVSDQEKLSYGVIGFGLYVYNPRHQDLLNLFSKDSGTIFHELGTDGVRFSEILLKDSKNIPKDVRRYPNENPVKAEIVESTQYYDGKTGYLSPFYLLLSFDASKEYTITGVNYLYQVTCGQNCRRIVFRNFPLDPSKSFRAFPIKTKAGEIIFGGIMMAKVVPTAQDDPYGISDDTPKLTEIFSGNKVAIQLEPGEEYIKKMESDFLRKYFYGGVVDDKNAEKLFYESIIKAYPQGYWKSLAERKKTALEN</sequence>
<accession>A0A4R9KZM5</accession>
<dbReference type="Proteomes" id="UP000266669">
    <property type="component" value="Unassembled WGS sequence"/>
</dbReference>
<reference evidence="3" key="1">
    <citation type="submission" date="2018-05" db="EMBL/GenBank/DDBJ databases">
        <title>Leptospira yasudae sp. nov. and Leptospira stimsonii sp. nov., two pathogenic species of the genus Leptospira isolated from environmental sources.</title>
        <authorList>
            <person name="Casanovas-Massana A."/>
            <person name="Hamond C."/>
            <person name="Santos L.A."/>
            <person name="Hacker K.P."/>
            <person name="Balassiano I."/>
            <person name="Medeiros M.A."/>
            <person name="Reis M.G."/>
            <person name="Ko A.I."/>
            <person name="Wunder E.A."/>
        </authorList>
    </citation>
    <scope>NUCLEOTIDE SEQUENCE [LARGE SCALE GENOMIC DNA]</scope>
    <source>
        <strain evidence="3">AMB6-RJ</strain>
    </source>
</reference>
<dbReference type="NCBIfam" id="NF047467">
    <property type="entry name" value="PlasmgnRcptrLp30"/>
    <property type="match status" value="1"/>
</dbReference>
<dbReference type="AlphaFoldDB" id="A0A4R9KZM5"/>
<reference evidence="2" key="2">
    <citation type="submission" date="2018-10" db="EMBL/GenBank/DDBJ databases">
        <authorList>
            <person name="Vincent A.T."/>
            <person name="Schiettekatte O."/>
            <person name="Bourhy P."/>
            <person name="Veyrier F.J."/>
            <person name="Picardeau M."/>
        </authorList>
    </citation>
    <scope>NUCLEOTIDE SEQUENCE</scope>
    <source>
        <strain evidence="2">201702407</strain>
    </source>
</reference>
<evidence type="ECO:0000313" key="2">
    <source>
        <dbReference type="EMBL" id="TGM08434.1"/>
    </source>
</evidence>
<evidence type="ECO:0008006" key="5">
    <source>
        <dbReference type="Google" id="ProtNLM"/>
    </source>
</evidence>
<protein>
    <recommendedName>
        <fullName evidence="5">Lipoprotein</fullName>
    </recommendedName>
</protein>
<organism evidence="1 3">
    <name type="scientific">Leptospira stimsonii</name>
    <dbReference type="NCBI Taxonomy" id="2202203"/>
    <lineage>
        <taxon>Bacteria</taxon>
        <taxon>Pseudomonadati</taxon>
        <taxon>Spirochaetota</taxon>
        <taxon>Spirochaetia</taxon>
        <taxon>Leptospirales</taxon>
        <taxon>Leptospiraceae</taxon>
        <taxon>Leptospira</taxon>
    </lineage>
</organism>
<evidence type="ECO:0000313" key="4">
    <source>
        <dbReference type="Proteomes" id="UP000297422"/>
    </source>
</evidence>
<evidence type="ECO:0000313" key="3">
    <source>
        <dbReference type="Proteomes" id="UP000266669"/>
    </source>
</evidence>
<dbReference type="EMBL" id="RQGT01000135">
    <property type="protein sequence ID" value="TGM08434.1"/>
    <property type="molecule type" value="Genomic_DNA"/>
</dbReference>
<evidence type="ECO:0000313" key="1">
    <source>
        <dbReference type="EMBL" id="RHX86801.1"/>
    </source>
</evidence>
<dbReference type="EMBL" id="QHCS01000002">
    <property type="protein sequence ID" value="RHX86801.1"/>
    <property type="molecule type" value="Genomic_DNA"/>
</dbReference>
<reference evidence="1" key="4">
    <citation type="journal article" date="2020" name="Int. J. Syst. Evol. Microbiol.">
        <title>Leptospira yasudae sp. nov. and Leptospira stimsonii sp. nov., two new species of the pathogenic group isolated from environmental sources.</title>
        <authorList>
            <person name="Casanovas-Massana A."/>
            <person name="Hamond C."/>
            <person name="Santos L.A."/>
            <person name="de Oliveira D."/>
            <person name="Hacker K.P."/>
            <person name="Balassiano I."/>
            <person name="Costa F."/>
            <person name="Medeiros M.A."/>
            <person name="Reis M.G."/>
            <person name="Ko A.I."/>
            <person name="Wunder E.A."/>
        </authorList>
    </citation>
    <scope>NUCLEOTIDE SEQUENCE</scope>
    <source>
        <strain evidence="1">AMB6-RJ</strain>
    </source>
</reference>
<gene>
    <name evidence="1" type="ORF">DLM78_08430</name>
    <name evidence="2" type="ORF">EHQ90_22320</name>
</gene>
<comment type="caution">
    <text evidence="1">The sequence shown here is derived from an EMBL/GenBank/DDBJ whole genome shotgun (WGS) entry which is preliminary data.</text>
</comment>
<dbReference type="Proteomes" id="UP000297422">
    <property type="component" value="Unassembled WGS sequence"/>
</dbReference>
<name>A0A4R9KZM5_9LEPT</name>
<proteinExistence type="predicted"/>
<keyword evidence="4" id="KW-1185">Reference proteome</keyword>
<reference evidence="2" key="3">
    <citation type="journal article" date="2019" name="PLoS Negl. Trop. Dis.">
        <title>Revisiting the worldwide diversity of Leptospira species in the environment.</title>
        <authorList>
            <person name="Vincent A.T."/>
            <person name="Schiettekatte O."/>
            <person name="Bourhy P."/>
            <person name="Veyrier F.J."/>
            <person name="Picardeau M."/>
        </authorList>
    </citation>
    <scope>NUCLEOTIDE SEQUENCE</scope>
    <source>
        <strain evidence="2">201702407</strain>
    </source>
</reference>